<sequence length="195" mass="21385">MLLPNRAPVTAAFTCSWYYCTADIRYSWMASAQLTLFMSWRSSTYGRMDSNPALPLVGKKKQEHRSANQRFTEVSTAISPSCVTLGAMEAAQAGCGAREADMVQLPYASGLSERRWRLGDWGEQTGSGAGLPVRSISMREEADAEAMRPIKGPKVQGDGGFSCRAEVGEFEFGFLGLALGFYFFLYSVLQFKASP</sequence>
<comment type="caution">
    <text evidence="2">The sequence shown here is derived from an EMBL/GenBank/DDBJ whole genome shotgun (WGS) entry which is preliminary data.</text>
</comment>
<accession>A0A843UWL2</accession>
<dbReference type="EMBL" id="NMUH01000866">
    <property type="protein sequence ID" value="MQL86040.1"/>
    <property type="molecule type" value="Genomic_DNA"/>
</dbReference>
<keyword evidence="1" id="KW-0472">Membrane</keyword>
<dbReference type="AlphaFoldDB" id="A0A843UWL2"/>
<protein>
    <submittedName>
        <fullName evidence="2">Uncharacterized protein</fullName>
    </submittedName>
</protein>
<evidence type="ECO:0000313" key="3">
    <source>
        <dbReference type="Proteomes" id="UP000652761"/>
    </source>
</evidence>
<feature type="transmembrane region" description="Helical" evidence="1">
    <location>
        <begin position="172"/>
        <end position="189"/>
    </location>
</feature>
<gene>
    <name evidence="2" type="ORF">Taro_018565</name>
</gene>
<feature type="non-terminal residue" evidence="2">
    <location>
        <position position="1"/>
    </location>
</feature>
<evidence type="ECO:0000313" key="2">
    <source>
        <dbReference type="EMBL" id="MQL86040.1"/>
    </source>
</evidence>
<dbReference type="Proteomes" id="UP000652761">
    <property type="component" value="Unassembled WGS sequence"/>
</dbReference>
<proteinExistence type="predicted"/>
<keyword evidence="1" id="KW-0812">Transmembrane</keyword>
<organism evidence="2 3">
    <name type="scientific">Colocasia esculenta</name>
    <name type="common">Wild taro</name>
    <name type="synonym">Arum esculentum</name>
    <dbReference type="NCBI Taxonomy" id="4460"/>
    <lineage>
        <taxon>Eukaryota</taxon>
        <taxon>Viridiplantae</taxon>
        <taxon>Streptophyta</taxon>
        <taxon>Embryophyta</taxon>
        <taxon>Tracheophyta</taxon>
        <taxon>Spermatophyta</taxon>
        <taxon>Magnoliopsida</taxon>
        <taxon>Liliopsida</taxon>
        <taxon>Araceae</taxon>
        <taxon>Aroideae</taxon>
        <taxon>Colocasieae</taxon>
        <taxon>Colocasia</taxon>
    </lineage>
</organism>
<keyword evidence="3" id="KW-1185">Reference proteome</keyword>
<keyword evidence="1" id="KW-1133">Transmembrane helix</keyword>
<name>A0A843UWL2_COLES</name>
<reference evidence="2" key="1">
    <citation type="submission" date="2017-07" db="EMBL/GenBank/DDBJ databases">
        <title>Taro Niue Genome Assembly and Annotation.</title>
        <authorList>
            <person name="Atibalentja N."/>
            <person name="Keating K."/>
            <person name="Fields C.J."/>
        </authorList>
    </citation>
    <scope>NUCLEOTIDE SEQUENCE</scope>
    <source>
        <strain evidence="2">Niue_2</strain>
        <tissue evidence="2">Leaf</tissue>
    </source>
</reference>
<evidence type="ECO:0000256" key="1">
    <source>
        <dbReference type="SAM" id="Phobius"/>
    </source>
</evidence>